<proteinExistence type="predicted"/>
<reference evidence="2 3" key="1">
    <citation type="submission" date="2020-02" db="EMBL/GenBank/DDBJ databases">
        <title>Draft genome sequence of two Spirosoma agri KCTC 52727 and Spirosoma terrae KCTC 52035.</title>
        <authorList>
            <person name="Rojas J."/>
            <person name="Ambika Manirajan B."/>
            <person name="Suarez C."/>
            <person name="Ratering S."/>
            <person name="Schnell S."/>
        </authorList>
    </citation>
    <scope>NUCLEOTIDE SEQUENCE [LARGE SCALE GENOMIC DNA]</scope>
    <source>
        <strain evidence="2 3">KCTC 52035</strain>
    </source>
</reference>
<evidence type="ECO:0000313" key="2">
    <source>
        <dbReference type="EMBL" id="NDU97204.1"/>
    </source>
</evidence>
<accession>A0A6L9L9G5</accession>
<evidence type="ECO:0000313" key="3">
    <source>
        <dbReference type="Proteomes" id="UP000474175"/>
    </source>
</evidence>
<name>A0A6L9L9G5_9BACT</name>
<feature type="region of interest" description="Disordered" evidence="1">
    <location>
        <begin position="41"/>
        <end position="69"/>
    </location>
</feature>
<protein>
    <submittedName>
        <fullName evidence="2">Phage portal protein</fullName>
    </submittedName>
</protein>
<feature type="compositionally biased region" description="Basic and acidic residues" evidence="1">
    <location>
        <begin position="55"/>
        <end position="69"/>
    </location>
</feature>
<dbReference type="EMBL" id="JAAFZH010000010">
    <property type="protein sequence ID" value="NDU97204.1"/>
    <property type="molecule type" value="Genomic_DNA"/>
</dbReference>
<keyword evidence="3" id="KW-1185">Reference proteome</keyword>
<comment type="caution">
    <text evidence="2">The sequence shown here is derived from an EMBL/GenBank/DDBJ whole genome shotgun (WGS) entry which is preliminary data.</text>
</comment>
<sequence>MTLKELKELLASTGASNKSISDIIAKLKSRPEALDLKTFREQYSPKGHDTMSTVERPDKQIKKPNPEDPEKTIDAIEKVNRLALPMQKIIVKRAVSFLFGNPVKINSEAKKEQEKQVLNALNRILKDCKINSFNRRIAKDLFRSTEIAECWYPVEKQENHSTYGFDTKFKIRVMAFSPWDGNDLYPLFDDTGDMIAFSRAYTRKDDEGKEVKYFETYTDDEKLVWVQKDATWEEPQRTPNIIKKIPVIYGKQDGVEWADVQTCIERLEYLLSNFADTNDYHASPKIFVEGELTGFSKKGESGAILQGTSGTKAYYLSWDHATDAVKLEIETLLRFIYTFTQTPDISFDSVKGLREISGEALKMLFLDAHLKVQEKREVFDEYLERRTNIIKAYLGYVNTTLKTFADNMDIESEVQPFIINDVAATIKQLTEATAGKAILSQRTAVAQSGLVDNVDQEMQYLQEERDQAAERDVFERTV</sequence>
<dbReference type="Pfam" id="PF05133">
    <property type="entry name" value="SPP1_portal"/>
    <property type="match status" value="1"/>
</dbReference>
<organism evidence="2 3">
    <name type="scientific">Spirosoma terrae</name>
    <dbReference type="NCBI Taxonomy" id="1968276"/>
    <lineage>
        <taxon>Bacteria</taxon>
        <taxon>Pseudomonadati</taxon>
        <taxon>Bacteroidota</taxon>
        <taxon>Cytophagia</taxon>
        <taxon>Cytophagales</taxon>
        <taxon>Cytophagaceae</taxon>
        <taxon>Spirosoma</taxon>
    </lineage>
</organism>
<dbReference type="InterPro" id="IPR021145">
    <property type="entry name" value="Portal_protein_SPP1_Gp6-like"/>
</dbReference>
<dbReference type="Proteomes" id="UP000474175">
    <property type="component" value="Unassembled WGS sequence"/>
</dbReference>
<gene>
    <name evidence="2" type="ORF">GK108_20135</name>
</gene>
<dbReference type="AlphaFoldDB" id="A0A6L9L9G5"/>
<dbReference type="RefSeq" id="WP_163952422.1">
    <property type="nucleotide sequence ID" value="NZ_JAAFZH010000010.1"/>
</dbReference>
<evidence type="ECO:0000256" key="1">
    <source>
        <dbReference type="SAM" id="MobiDB-lite"/>
    </source>
</evidence>